<dbReference type="InterPro" id="IPR012748">
    <property type="entry name" value="Rieske-like_NirD"/>
</dbReference>
<evidence type="ECO:0000259" key="7">
    <source>
        <dbReference type="PROSITE" id="PS51296"/>
    </source>
</evidence>
<keyword evidence="1" id="KW-0001">2Fe-2S</keyword>
<evidence type="ECO:0000313" key="10">
    <source>
        <dbReference type="Proteomes" id="UP000561617"/>
    </source>
</evidence>
<dbReference type="Proteomes" id="UP000561617">
    <property type="component" value="Unassembled WGS sequence"/>
</dbReference>
<gene>
    <name evidence="8" type="ORF">HCJ38_02115</name>
    <name evidence="9" type="ORF">HCJ59_03755</name>
</gene>
<evidence type="ECO:0000256" key="5">
    <source>
        <dbReference type="ARBA" id="ARBA00023014"/>
    </source>
</evidence>
<evidence type="ECO:0000256" key="4">
    <source>
        <dbReference type="ARBA" id="ARBA00023004"/>
    </source>
</evidence>
<dbReference type="PROSITE" id="PS51296">
    <property type="entry name" value="RIESKE"/>
    <property type="match status" value="1"/>
</dbReference>
<dbReference type="SUPFAM" id="SSF50022">
    <property type="entry name" value="ISP domain"/>
    <property type="match status" value="1"/>
</dbReference>
<keyword evidence="5" id="KW-0411">Iron-sulfur</keyword>
<dbReference type="Pfam" id="PF13806">
    <property type="entry name" value="Rieske_2"/>
    <property type="match status" value="1"/>
</dbReference>
<feature type="domain" description="Rieske" evidence="7">
    <location>
        <begin position="4"/>
        <end position="99"/>
    </location>
</feature>
<dbReference type="Proteomes" id="UP000587800">
    <property type="component" value="Unassembled WGS sequence"/>
</dbReference>
<evidence type="ECO:0000313" key="8">
    <source>
        <dbReference type="EMBL" id="MBC1487821.1"/>
    </source>
</evidence>
<dbReference type="Gene3D" id="2.102.10.10">
    <property type="entry name" value="Rieske [2Fe-2S] iron-sulphur domain"/>
    <property type="match status" value="1"/>
</dbReference>
<dbReference type="InterPro" id="IPR036922">
    <property type="entry name" value="Rieske_2Fe-2S_sf"/>
</dbReference>
<evidence type="ECO:0000313" key="9">
    <source>
        <dbReference type="EMBL" id="MBC1509029.1"/>
    </source>
</evidence>
<evidence type="ECO:0000256" key="2">
    <source>
        <dbReference type="ARBA" id="ARBA00022723"/>
    </source>
</evidence>
<dbReference type="InterPro" id="IPR017941">
    <property type="entry name" value="Rieske_2Fe-2S"/>
</dbReference>
<comment type="caution">
    <text evidence="8">The sequence shown here is derived from an EMBL/GenBank/DDBJ whole genome shotgun (WGS) entry which is preliminary data.</text>
</comment>
<proteinExistence type="predicted"/>
<evidence type="ECO:0000256" key="3">
    <source>
        <dbReference type="ARBA" id="ARBA00023002"/>
    </source>
</evidence>
<sequence length="101" mass="11370">MTKVLATKKSKLIPRIGRLVTIGEKRIALFQTTTEKVYALEDYCPLTDSPILEGIVSGDFLYEPMREYKISLVSGEIQEPDEGQLTIYPVEISGDDVYLEV</sequence>
<keyword evidence="4" id="KW-0408">Iron</keyword>
<dbReference type="GO" id="GO:0046872">
    <property type="term" value="F:metal ion binding"/>
    <property type="evidence" value="ECO:0007669"/>
    <property type="project" value="UniProtKB-KW"/>
</dbReference>
<dbReference type="GO" id="GO:0042128">
    <property type="term" value="P:nitrate assimilation"/>
    <property type="evidence" value="ECO:0007669"/>
    <property type="project" value="UniProtKB-KW"/>
</dbReference>
<accession>A0A7X0X552</accession>
<dbReference type="GO" id="GO:0051537">
    <property type="term" value="F:2 iron, 2 sulfur cluster binding"/>
    <property type="evidence" value="ECO:0007669"/>
    <property type="project" value="UniProtKB-KW"/>
</dbReference>
<evidence type="ECO:0000256" key="1">
    <source>
        <dbReference type="ARBA" id="ARBA00022714"/>
    </source>
</evidence>
<keyword evidence="11" id="KW-1185">Reference proteome</keyword>
<dbReference type="EMBL" id="JAASTW010000002">
    <property type="protein sequence ID" value="MBC1487821.1"/>
    <property type="molecule type" value="Genomic_DNA"/>
</dbReference>
<dbReference type="GO" id="GO:0008942">
    <property type="term" value="F:nitrite reductase [NAD(P)H] activity"/>
    <property type="evidence" value="ECO:0007669"/>
    <property type="project" value="InterPro"/>
</dbReference>
<keyword evidence="2" id="KW-0479">Metal-binding</keyword>
<reference evidence="10 11" key="1">
    <citation type="submission" date="2020-03" db="EMBL/GenBank/DDBJ databases">
        <title>Soil Listeria distribution.</title>
        <authorList>
            <person name="Liao J."/>
            <person name="Wiedmann M."/>
        </authorList>
    </citation>
    <scope>NUCLEOTIDE SEQUENCE [LARGE SCALE GENOMIC DNA]</scope>
    <source>
        <strain evidence="9 11">FSL L7-1515</strain>
        <strain evidence="8 10">FSL L7-1554</strain>
    </source>
</reference>
<keyword evidence="6" id="KW-0534">Nitrate assimilation</keyword>
<dbReference type="RefSeq" id="WP_185344788.1">
    <property type="nucleotide sequence ID" value="NZ_JAASTU010000015.1"/>
</dbReference>
<keyword evidence="3" id="KW-0560">Oxidoreductase</keyword>
<dbReference type="GO" id="GO:0016705">
    <property type="term" value="F:oxidoreductase activity, acting on paired donors, with incorporation or reduction of molecular oxygen"/>
    <property type="evidence" value="ECO:0007669"/>
    <property type="project" value="UniProtKB-ARBA"/>
</dbReference>
<dbReference type="EMBL" id="JAASUB010000004">
    <property type="protein sequence ID" value="MBC1509029.1"/>
    <property type="molecule type" value="Genomic_DNA"/>
</dbReference>
<protein>
    <submittedName>
        <fullName evidence="8">Nitrite reductase</fullName>
    </submittedName>
</protein>
<organism evidence="8 10">
    <name type="scientific">Listeria immobilis</name>
    <dbReference type="NCBI Taxonomy" id="2713502"/>
    <lineage>
        <taxon>Bacteria</taxon>
        <taxon>Bacillati</taxon>
        <taxon>Bacillota</taxon>
        <taxon>Bacilli</taxon>
        <taxon>Bacillales</taxon>
        <taxon>Listeriaceae</taxon>
        <taxon>Listeria</taxon>
    </lineage>
</organism>
<evidence type="ECO:0000256" key="6">
    <source>
        <dbReference type="ARBA" id="ARBA00023063"/>
    </source>
</evidence>
<name>A0A7X0X552_9LIST</name>
<dbReference type="GO" id="GO:0004497">
    <property type="term" value="F:monooxygenase activity"/>
    <property type="evidence" value="ECO:0007669"/>
    <property type="project" value="UniProtKB-ARBA"/>
</dbReference>
<evidence type="ECO:0000313" key="11">
    <source>
        <dbReference type="Proteomes" id="UP000587800"/>
    </source>
</evidence>
<dbReference type="AlphaFoldDB" id="A0A7X0X552"/>